<evidence type="ECO:0000256" key="1">
    <source>
        <dbReference type="SAM" id="SignalP"/>
    </source>
</evidence>
<dbReference type="AlphaFoldDB" id="E9HUS9"/>
<feature type="signal peptide" evidence="1">
    <location>
        <begin position="1"/>
        <end position="28"/>
    </location>
</feature>
<sequence length="98" mass="11257">MTSKRVTQIRWILCLIAVLICLSKRVMSSPVTGDLSRSTRVGPEGPEFWIQPCGYTVEGNTPPFPDSALARDYKSYLEMDLHYLEELWLEQFVSLFDL</sequence>
<evidence type="ECO:0000313" key="2">
    <source>
        <dbReference type="EMBL" id="EFX64500.1"/>
    </source>
</evidence>
<keyword evidence="3" id="KW-1185">Reference proteome</keyword>
<gene>
    <name evidence="2" type="ORF">DAPPUDRAFT_334128</name>
</gene>
<dbReference type="Proteomes" id="UP000000305">
    <property type="component" value="Unassembled WGS sequence"/>
</dbReference>
<proteinExistence type="predicted"/>
<dbReference type="KEGG" id="dpx:DAPPUDRAFT_334128"/>
<protein>
    <submittedName>
        <fullName evidence="2">Uncharacterized protein</fullName>
    </submittedName>
</protein>
<keyword evidence="1" id="KW-0732">Signal</keyword>
<evidence type="ECO:0000313" key="3">
    <source>
        <dbReference type="Proteomes" id="UP000000305"/>
    </source>
</evidence>
<feature type="chain" id="PRO_5003241987" evidence="1">
    <location>
        <begin position="29"/>
        <end position="98"/>
    </location>
</feature>
<name>E9HUS9_DAPPU</name>
<organism evidence="2 3">
    <name type="scientific">Daphnia pulex</name>
    <name type="common">Water flea</name>
    <dbReference type="NCBI Taxonomy" id="6669"/>
    <lineage>
        <taxon>Eukaryota</taxon>
        <taxon>Metazoa</taxon>
        <taxon>Ecdysozoa</taxon>
        <taxon>Arthropoda</taxon>
        <taxon>Crustacea</taxon>
        <taxon>Branchiopoda</taxon>
        <taxon>Diplostraca</taxon>
        <taxon>Cladocera</taxon>
        <taxon>Anomopoda</taxon>
        <taxon>Daphniidae</taxon>
        <taxon>Daphnia</taxon>
    </lineage>
</organism>
<dbReference type="InParanoid" id="E9HUS9"/>
<dbReference type="HOGENOM" id="CLU_2335743_0_0_1"/>
<reference evidence="2 3" key="1">
    <citation type="journal article" date="2011" name="Science">
        <title>The ecoresponsive genome of Daphnia pulex.</title>
        <authorList>
            <person name="Colbourne J.K."/>
            <person name="Pfrender M.E."/>
            <person name="Gilbert D."/>
            <person name="Thomas W.K."/>
            <person name="Tucker A."/>
            <person name="Oakley T.H."/>
            <person name="Tokishita S."/>
            <person name="Aerts A."/>
            <person name="Arnold G.J."/>
            <person name="Basu M.K."/>
            <person name="Bauer D.J."/>
            <person name="Caceres C.E."/>
            <person name="Carmel L."/>
            <person name="Casola C."/>
            <person name="Choi J.H."/>
            <person name="Detter J.C."/>
            <person name="Dong Q."/>
            <person name="Dusheyko S."/>
            <person name="Eads B.D."/>
            <person name="Frohlich T."/>
            <person name="Geiler-Samerotte K.A."/>
            <person name="Gerlach D."/>
            <person name="Hatcher P."/>
            <person name="Jogdeo S."/>
            <person name="Krijgsveld J."/>
            <person name="Kriventseva E.V."/>
            <person name="Kultz D."/>
            <person name="Laforsch C."/>
            <person name="Lindquist E."/>
            <person name="Lopez J."/>
            <person name="Manak J.R."/>
            <person name="Muller J."/>
            <person name="Pangilinan J."/>
            <person name="Patwardhan R.P."/>
            <person name="Pitluck S."/>
            <person name="Pritham E.J."/>
            <person name="Rechtsteiner A."/>
            <person name="Rho M."/>
            <person name="Rogozin I.B."/>
            <person name="Sakarya O."/>
            <person name="Salamov A."/>
            <person name="Schaack S."/>
            <person name="Shapiro H."/>
            <person name="Shiga Y."/>
            <person name="Skalitzky C."/>
            <person name="Smith Z."/>
            <person name="Souvorov A."/>
            <person name="Sung W."/>
            <person name="Tang Z."/>
            <person name="Tsuchiya D."/>
            <person name="Tu H."/>
            <person name="Vos H."/>
            <person name="Wang M."/>
            <person name="Wolf Y.I."/>
            <person name="Yamagata H."/>
            <person name="Yamada T."/>
            <person name="Ye Y."/>
            <person name="Shaw J.R."/>
            <person name="Andrews J."/>
            <person name="Crease T.J."/>
            <person name="Tang H."/>
            <person name="Lucas S.M."/>
            <person name="Robertson H.M."/>
            <person name="Bork P."/>
            <person name="Koonin E.V."/>
            <person name="Zdobnov E.M."/>
            <person name="Grigoriev I.V."/>
            <person name="Lynch M."/>
            <person name="Boore J.L."/>
        </authorList>
    </citation>
    <scope>NUCLEOTIDE SEQUENCE [LARGE SCALE GENOMIC DNA]</scope>
</reference>
<dbReference type="EMBL" id="GL732822">
    <property type="protein sequence ID" value="EFX64500.1"/>
    <property type="molecule type" value="Genomic_DNA"/>
</dbReference>
<accession>E9HUS9</accession>